<dbReference type="AlphaFoldDB" id="A0A6N7Q4N1"/>
<dbReference type="InterPro" id="IPR007627">
    <property type="entry name" value="RNA_pol_sigma70_r2"/>
</dbReference>
<evidence type="ECO:0000256" key="2">
    <source>
        <dbReference type="ARBA" id="ARBA00023015"/>
    </source>
</evidence>
<dbReference type="InterPro" id="IPR039425">
    <property type="entry name" value="RNA_pol_sigma-70-like"/>
</dbReference>
<feature type="compositionally biased region" description="Polar residues" evidence="6">
    <location>
        <begin position="217"/>
        <end position="228"/>
    </location>
</feature>
<evidence type="ECO:0000259" key="8">
    <source>
        <dbReference type="Pfam" id="PF08281"/>
    </source>
</evidence>
<keyword evidence="3" id="KW-0731">Sigma factor</keyword>
<evidence type="ECO:0000256" key="1">
    <source>
        <dbReference type="ARBA" id="ARBA00010641"/>
    </source>
</evidence>
<dbReference type="RefSeq" id="WP_153824412.1">
    <property type="nucleotide sequence ID" value="NZ_WJIE01000019.1"/>
</dbReference>
<dbReference type="EMBL" id="WJIE01000019">
    <property type="protein sequence ID" value="MRG97635.1"/>
    <property type="molecule type" value="Genomic_DNA"/>
</dbReference>
<evidence type="ECO:0000256" key="6">
    <source>
        <dbReference type="SAM" id="MobiDB-lite"/>
    </source>
</evidence>
<dbReference type="Pfam" id="PF04542">
    <property type="entry name" value="Sigma70_r2"/>
    <property type="match status" value="1"/>
</dbReference>
<dbReference type="GO" id="GO:0003677">
    <property type="term" value="F:DNA binding"/>
    <property type="evidence" value="ECO:0007669"/>
    <property type="project" value="UniProtKB-KW"/>
</dbReference>
<dbReference type="InterPro" id="IPR013324">
    <property type="entry name" value="RNA_pol_sigma_r3/r4-like"/>
</dbReference>
<keyword evidence="2" id="KW-0805">Transcription regulation</keyword>
<dbReference type="Pfam" id="PF08281">
    <property type="entry name" value="Sigma70_r4_2"/>
    <property type="match status" value="1"/>
</dbReference>
<keyword evidence="5" id="KW-0804">Transcription</keyword>
<keyword evidence="4" id="KW-0238">DNA-binding</keyword>
<evidence type="ECO:0000313" key="9">
    <source>
        <dbReference type="EMBL" id="MRG97635.1"/>
    </source>
</evidence>
<keyword evidence="10" id="KW-1185">Reference proteome</keyword>
<dbReference type="Proteomes" id="UP000440224">
    <property type="component" value="Unassembled WGS sequence"/>
</dbReference>
<dbReference type="PANTHER" id="PTHR43133">
    <property type="entry name" value="RNA POLYMERASE ECF-TYPE SIGMA FACTO"/>
    <property type="match status" value="1"/>
</dbReference>
<protein>
    <submittedName>
        <fullName evidence="9">Sigma-70 family RNA polymerase sigma factor</fullName>
    </submittedName>
</protein>
<evidence type="ECO:0000313" key="10">
    <source>
        <dbReference type="Proteomes" id="UP000440224"/>
    </source>
</evidence>
<comment type="caution">
    <text evidence="9">The sequence shown here is derived from an EMBL/GenBank/DDBJ whole genome shotgun (WGS) entry which is preliminary data.</text>
</comment>
<dbReference type="InterPro" id="IPR036388">
    <property type="entry name" value="WH-like_DNA-bd_sf"/>
</dbReference>
<sequence length="228" mass="26015">MLPTDSDLLARWRDGDRPSGAMLFQRHYAAIARFFHNKVDDGARDELVQRVFLGCLENLRRFRGEASFKTYLFGIAHHVLGDHLRTRARKGRREDPALDVDSMSVHDLGQSPERPMVERQEQRILLEALRRIPLCHQVALELHYWEQLTAAEIGVALGIPLGTAKTRLREGRHALEIAISRIDASGESLQSTLDDLEQWAARVRPRLEKTRGERPSTTEAEQPLQRAS</sequence>
<comment type="similarity">
    <text evidence="1">Belongs to the sigma-70 factor family. ECF subfamily.</text>
</comment>
<dbReference type="InterPro" id="IPR013249">
    <property type="entry name" value="RNA_pol_sigma70_r4_t2"/>
</dbReference>
<accession>A0A6N7Q4N1</accession>
<proteinExistence type="inferred from homology"/>
<dbReference type="SUPFAM" id="SSF88659">
    <property type="entry name" value="Sigma3 and sigma4 domains of RNA polymerase sigma factors"/>
    <property type="match status" value="1"/>
</dbReference>
<dbReference type="PANTHER" id="PTHR43133:SF8">
    <property type="entry name" value="RNA POLYMERASE SIGMA FACTOR HI_1459-RELATED"/>
    <property type="match status" value="1"/>
</dbReference>
<dbReference type="InterPro" id="IPR013325">
    <property type="entry name" value="RNA_pol_sigma_r2"/>
</dbReference>
<feature type="compositionally biased region" description="Basic and acidic residues" evidence="6">
    <location>
        <begin position="205"/>
        <end position="216"/>
    </location>
</feature>
<evidence type="ECO:0000259" key="7">
    <source>
        <dbReference type="Pfam" id="PF04542"/>
    </source>
</evidence>
<dbReference type="GO" id="GO:0016987">
    <property type="term" value="F:sigma factor activity"/>
    <property type="evidence" value="ECO:0007669"/>
    <property type="project" value="UniProtKB-KW"/>
</dbReference>
<feature type="domain" description="RNA polymerase sigma-70 region 2" evidence="7">
    <location>
        <begin position="23"/>
        <end position="89"/>
    </location>
</feature>
<evidence type="ECO:0000256" key="4">
    <source>
        <dbReference type="ARBA" id="ARBA00023125"/>
    </source>
</evidence>
<gene>
    <name evidence="9" type="ORF">GF068_37780</name>
</gene>
<dbReference type="Gene3D" id="1.10.10.10">
    <property type="entry name" value="Winged helix-like DNA-binding domain superfamily/Winged helix DNA-binding domain"/>
    <property type="match status" value="1"/>
</dbReference>
<dbReference type="Gene3D" id="1.10.1740.10">
    <property type="match status" value="1"/>
</dbReference>
<reference evidence="9 10" key="1">
    <citation type="submission" date="2019-10" db="EMBL/GenBank/DDBJ databases">
        <title>A soil myxobacterium in the family Polyangiaceae.</title>
        <authorList>
            <person name="Li Y."/>
            <person name="Wang J."/>
        </authorList>
    </citation>
    <scope>NUCLEOTIDE SEQUENCE [LARGE SCALE GENOMIC DNA]</scope>
    <source>
        <strain evidence="9 10">DSM 14734</strain>
    </source>
</reference>
<evidence type="ECO:0000256" key="5">
    <source>
        <dbReference type="ARBA" id="ARBA00023163"/>
    </source>
</evidence>
<dbReference type="NCBIfam" id="TIGR02937">
    <property type="entry name" value="sigma70-ECF"/>
    <property type="match status" value="1"/>
</dbReference>
<evidence type="ECO:0000256" key="3">
    <source>
        <dbReference type="ARBA" id="ARBA00023082"/>
    </source>
</evidence>
<dbReference type="SUPFAM" id="SSF88946">
    <property type="entry name" value="Sigma2 domain of RNA polymerase sigma factors"/>
    <property type="match status" value="1"/>
</dbReference>
<organism evidence="9 10">
    <name type="scientific">Polyangium spumosum</name>
    <dbReference type="NCBI Taxonomy" id="889282"/>
    <lineage>
        <taxon>Bacteria</taxon>
        <taxon>Pseudomonadati</taxon>
        <taxon>Myxococcota</taxon>
        <taxon>Polyangia</taxon>
        <taxon>Polyangiales</taxon>
        <taxon>Polyangiaceae</taxon>
        <taxon>Polyangium</taxon>
    </lineage>
</organism>
<feature type="region of interest" description="Disordered" evidence="6">
    <location>
        <begin position="204"/>
        <end position="228"/>
    </location>
</feature>
<feature type="domain" description="RNA polymerase sigma factor 70 region 4 type 2" evidence="8">
    <location>
        <begin position="123"/>
        <end position="174"/>
    </location>
</feature>
<dbReference type="GO" id="GO:0006352">
    <property type="term" value="P:DNA-templated transcription initiation"/>
    <property type="evidence" value="ECO:0007669"/>
    <property type="project" value="InterPro"/>
</dbReference>
<dbReference type="InterPro" id="IPR014284">
    <property type="entry name" value="RNA_pol_sigma-70_dom"/>
</dbReference>
<dbReference type="OrthoDB" id="5516839at2"/>
<name>A0A6N7Q4N1_9BACT</name>